<name>A0AAD4MVT9_9BILA</name>
<dbReference type="AlphaFoldDB" id="A0AAD4MVT9"/>
<comment type="caution">
    <text evidence="1">The sequence shown here is derived from an EMBL/GenBank/DDBJ whole genome shotgun (WGS) entry which is preliminary data.</text>
</comment>
<evidence type="ECO:0000313" key="2">
    <source>
        <dbReference type="Proteomes" id="UP001201812"/>
    </source>
</evidence>
<evidence type="ECO:0000313" key="1">
    <source>
        <dbReference type="EMBL" id="KAI1703267.1"/>
    </source>
</evidence>
<gene>
    <name evidence="1" type="ORF">DdX_15002</name>
</gene>
<proteinExistence type="predicted"/>
<accession>A0AAD4MVT9</accession>
<organism evidence="1 2">
    <name type="scientific">Ditylenchus destructor</name>
    <dbReference type="NCBI Taxonomy" id="166010"/>
    <lineage>
        <taxon>Eukaryota</taxon>
        <taxon>Metazoa</taxon>
        <taxon>Ecdysozoa</taxon>
        <taxon>Nematoda</taxon>
        <taxon>Chromadorea</taxon>
        <taxon>Rhabditida</taxon>
        <taxon>Tylenchina</taxon>
        <taxon>Tylenchomorpha</taxon>
        <taxon>Sphaerularioidea</taxon>
        <taxon>Anguinidae</taxon>
        <taxon>Anguininae</taxon>
        <taxon>Ditylenchus</taxon>
    </lineage>
</organism>
<dbReference type="SUPFAM" id="SSF103657">
    <property type="entry name" value="BAR/IMD domain-like"/>
    <property type="match status" value="1"/>
</dbReference>
<sequence length="190" mass="22725">MLFFKGIYERSWEVLFKNLSLTSKGNSIRDEIRRLRVSVFRLQTEHTSLIMERNKLLKRQQALDKRQKVDLKELAESCTSPVRLMEKMDAFILEYDRYTESIESRLEKIDRKMNYTRKLQKARQEKINSLKRYLKECEESAMTSYLCNESTDSTIFDKVLVPIKQNYNPNHKKPILQQPLQNFTIGFIFV</sequence>
<keyword evidence="2" id="KW-1185">Reference proteome</keyword>
<dbReference type="Proteomes" id="UP001201812">
    <property type="component" value="Unassembled WGS sequence"/>
</dbReference>
<dbReference type="EMBL" id="JAKKPZ010000085">
    <property type="protein sequence ID" value="KAI1703267.1"/>
    <property type="molecule type" value="Genomic_DNA"/>
</dbReference>
<dbReference type="InterPro" id="IPR027267">
    <property type="entry name" value="AH/BAR_dom_sf"/>
</dbReference>
<protein>
    <submittedName>
        <fullName evidence="1">Uncharacterized protein</fullName>
    </submittedName>
</protein>
<reference evidence="1" key="1">
    <citation type="submission" date="2022-01" db="EMBL/GenBank/DDBJ databases">
        <title>Genome Sequence Resource for Two Populations of Ditylenchus destructor, the Migratory Endoparasitic Phytonematode.</title>
        <authorList>
            <person name="Zhang H."/>
            <person name="Lin R."/>
            <person name="Xie B."/>
        </authorList>
    </citation>
    <scope>NUCLEOTIDE SEQUENCE</scope>
    <source>
        <strain evidence="1">BazhouSP</strain>
    </source>
</reference>